<dbReference type="EMBL" id="JASNQZ010000005">
    <property type="protein sequence ID" value="KAL0957612.1"/>
    <property type="molecule type" value="Genomic_DNA"/>
</dbReference>
<organism evidence="1 2">
    <name type="scientific">Hohenbuehelia grisea</name>
    <dbReference type="NCBI Taxonomy" id="104357"/>
    <lineage>
        <taxon>Eukaryota</taxon>
        <taxon>Fungi</taxon>
        <taxon>Dikarya</taxon>
        <taxon>Basidiomycota</taxon>
        <taxon>Agaricomycotina</taxon>
        <taxon>Agaricomycetes</taxon>
        <taxon>Agaricomycetidae</taxon>
        <taxon>Agaricales</taxon>
        <taxon>Pleurotineae</taxon>
        <taxon>Pleurotaceae</taxon>
        <taxon>Hohenbuehelia</taxon>
    </lineage>
</organism>
<reference evidence="2" key="1">
    <citation type="submission" date="2024-06" db="EMBL/GenBank/DDBJ databases">
        <title>Multi-omics analyses provide insights into the biosynthesis of the anticancer antibiotic pleurotin in Hohenbuehelia grisea.</title>
        <authorList>
            <person name="Weaver J.A."/>
            <person name="Alberti F."/>
        </authorList>
    </citation>
    <scope>NUCLEOTIDE SEQUENCE [LARGE SCALE GENOMIC DNA]</scope>
    <source>
        <strain evidence="2">T-177</strain>
    </source>
</reference>
<evidence type="ECO:0000313" key="1">
    <source>
        <dbReference type="EMBL" id="KAL0957612.1"/>
    </source>
</evidence>
<evidence type="ECO:0008006" key="3">
    <source>
        <dbReference type="Google" id="ProtNLM"/>
    </source>
</evidence>
<name>A0ABR3JPD5_9AGAR</name>
<proteinExistence type="predicted"/>
<gene>
    <name evidence="1" type="ORF">HGRIS_001395</name>
</gene>
<protein>
    <recommendedName>
        <fullName evidence="3">F-box domain-containing protein</fullName>
    </recommendedName>
</protein>
<dbReference type="Proteomes" id="UP001556367">
    <property type="component" value="Unassembled WGS sequence"/>
</dbReference>
<comment type="caution">
    <text evidence="1">The sequence shown here is derived from an EMBL/GenBank/DDBJ whole genome shotgun (WGS) entry which is preliminary data.</text>
</comment>
<evidence type="ECO:0000313" key="2">
    <source>
        <dbReference type="Proteomes" id="UP001556367"/>
    </source>
</evidence>
<accession>A0ABR3JPD5</accession>
<keyword evidence="2" id="KW-1185">Reference proteome</keyword>
<sequence>MPSADAFFSIFNAGDTLRLFMDLLGPDDLVRYSRVSKSFRCAYIDYCRRTFTLFKILAGYLSKDDIPRFQKLQQRTGVVISGSAALASVDRRVFRGSDCDMYVDVRNYIDVVRWLRNAGYTLIPGLPNSVGQLPINAVRGDVVEEEDDPTAHSAGVYSGGVECVYTFAKLAPGTVVEDADFRVIDLVVCKHSIANVILNFHSTVVMNVGFYAPDDEQDRRPNIAGREKYMRRGWTLSTVPGTSNAYAECASGMRHFGDSLCWTIPLQVPYRRMDILQDIALLSDPITSNSWCSVFAEEGFSCRFIKPKTPMLNNAVVVGGIGGTGDVAWWARVSNELQRVALFPCFSGINWCIAAPSIKY</sequence>